<dbReference type="Pfam" id="PF01938">
    <property type="entry name" value="TRAM"/>
    <property type="match status" value="1"/>
</dbReference>
<evidence type="ECO:0000256" key="1">
    <source>
        <dbReference type="ARBA" id="ARBA00003234"/>
    </source>
</evidence>
<evidence type="ECO:0000256" key="4">
    <source>
        <dbReference type="ARBA" id="ARBA00022691"/>
    </source>
</evidence>
<evidence type="ECO:0000313" key="13">
    <source>
        <dbReference type="EMBL" id="MDT8899350.1"/>
    </source>
</evidence>
<dbReference type="PROSITE" id="PS51449">
    <property type="entry name" value="MTTASE_N"/>
    <property type="match status" value="1"/>
</dbReference>
<dbReference type="SUPFAM" id="SSF102114">
    <property type="entry name" value="Radical SAM enzymes"/>
    <property type="match status" value="1"/>
</dbReference>
<dbReference type="PROSITE" id="PS50926">
    <property type="entry name" value="TRAM"/>
    <property type="match status" value="1"/>
</dbReference>
<feature type="domain" description="MTTase N-terminal" evidence="11">
    <location>
        <begin position="1"/>
        <end position="118"/>
    </location>
</feature>
<dbReference type="Gene3D" id="3.80.30.20">
    <property type="entry name" value="tm_1862 like domain"/>
    <property type="match status" value="1"/>
</dbReference>
<evidence type="ECO:0000256" key="5">
    <source>
        <dbReference type="ARBA" id="ARBA00022723"/>
    </source>
</evidence>
<dbReference type="SFLD" id="SFLDF00273">
    <property type="entry name" value="(dimethylallyl)adenosine_tRNA"/>
    <property type="match status" value="1"/>
</dbReference>
<keyword evidence="5 9" id="KW-0479">Metal-binding</keyword>
<dbReference type="InterPro" id="IPR013848">
    <property type="entry name" value="Methylthiotransferase_N"/>
</dbReference>
<feature type="binding site" evidence="9">
    <location>
        <position position="165"/>
    </location>
    <ligand>
        <name>[4Fe-4S] cluster</name>
        <dbReference type="ChEBI" id="CHEBI:49883"/>
        <label>2</label>
        <note>4Fe-4S-S-AdoMet</note>
    </ligand>
</feature>
<dbReference type="SFLD" id="SFLDG01061">
    <property type="entry name" value="methylthiotransferase"/>
    <property type="match status" value="1"/>
</dbReference>
<keyword evidence="4 9" id="KW-0949">S-adenosyl-L-methionine</keyword>
<dbReference type="HAMAP" id="MF_01864">
    <property type="entry name" value="tRNA_metthiotr_MiaB"/>
    <property type="match status" value="1"/>
</dbReference>
<dbReference type="InterPro" id="IPR023404">
    <property type="entry name" value="rSAM_horseshoe"/>
</dbReference>
<keyword evidence="14" id="KW-1185">Reference proteome</keyword>
<dbReference type="Gene3D" id="3.40.50.12160">
    <property type="entry name" value="Methylthiotransferase, N-terminal domain"/>
    <property type="match status" value="1"/>
</dbReference>
<keyword evidence="7 9" id="KW-0411">Iron-sulfur</keyword>
<dbReference type="SMART" id="SM00729">
    <property type="entry name" value="Elp3"/>
    <property type="match status" value="1"/>
</dbReference>
<feature type="binding site" evidence="9">
    <location>
        <position position="46"/>
    </location>
    <ligand>
        <name>[4Fe-4S] cluster</name>
        <dbReference type="ChEBI" id="CHEBI:49883"/>
        <label>1</label>
    </ligand>
</feature>
<reference evidence="13 14" key="1">
    <citation type="submission" date="2023-07" db="EMBL/GenBank/DDBJ databases">
        <title>Novel species of Thermanaerothrix with wide hydrolytic capabilities.</title>
        <authorList>
            <person name="Zayulina K.S."/>
            <person name="Podosokorskaya O.A."/>
            <person name="Elcheninov A.G."/>
        </authorList>
    </citation>
    <scope>NUCLEOTIDE SEQUENCE [LARGE SCALE GENOMIC DNA]</scope>
    <source>
        <strain evidence="13 14">4228-RoL</strain>
    </source>
</reference>
<comment type="caution">
    <text evidence="13">The sequence shown here is derived from an EMBL/GenBank/DDBJ whole genome shotgun (WGS) entry which is preliminary data.</text>
</comment>
<keyword evidence="3 9" id="KW-0808">Transferase</keyword>
<dbReference type="RefSeq" id="WP_315626041.1">
    <property type="nucleotide sequence ID" value="NZ_JAUHMF010000002.1"/>
</dbReference>
<dbReference type="Pfam" id="PF00919">
    <property type="entry name" value="UPF0004"/>
    <property type="match status" value="1"/>
</dbReference>
<feature type="binding site" evidence="9">
    <location>
        <position position="162"/>
    </location>
    <ligand>
        <name>[4Fe-4S] cluster</name>
        <dbReference type="ChEBI" id="CHEBI:49883"/>
        <label>2</label>
        <note>4Fe-4S-S-AdoMet</note>
    </ligand>
</feature>
<dbReference type="NCBIfam" id="TIGR00089">
    <property type="entry name" value="MiaB/RimO family radical SAM methylthiotransferase"/>
    <property type="match status" value="1"/>
</dbReference>
<feature type="binding site" evidence="9">
    <location>
        <position position="10"/>
    </location>
    <ligand>
        <name>[4Fe-4S] cluster</name>
        <dbReference type="ChEBI" id="CHEBI:49883"/>
        <label>1</label>
    </ligand>
</feature>
<dbReference type="PANTHER" id="PTHR43020:SF2">
    <property type="entry name" value="MITOCHONDRIAL TRNA METHYLTHIOTRANSFERASE CDK5RAP1"/>
    <property type="match status" value="1"/>
</dbReference>
<protein>
    <recommendedName>
        <fullName evidence="8 9">tRNA-2-methylthio-N(6)-dimethylallyladenosine synthase</fullName>
        <ecNumber evidence="8 9">2.8.4.3</ecNumber>
    </recommendedName>
    <alternativeName>
        <fullName evidence="9">(Dimethylallyl)adenosine tRNA methylthiotransferase MiaB</fullName>
    </alternativeName>
    <alternativeName>
        <fullName evidence="9">tRNA-i(6)A37 methylthiotransferase</fullName>
    </alternativeName>
</protein>
<comment type="similarity">
    <text evidence="9">Belongs to the methylthiotransferase family. MiaB subfamily.</text>
</comment>
<comment type="subunit">
    <text evidence="9">Monomer.</text>
</comment>
<evidence type="ECO:0000256" key="2">
    <source>
        <dbReference type="ARBA" id="ARBA00022485"/>
    </source>
</evidence>
<dbReference type="InterPro" id="IPR006638">
    <property type="entry name" value="Elp3/MiaA/NifB-like_rSAM"/>
</dbReference>
<evidence type="ECO:0000256" key="7">
    <source>
        <dbReference type="ARBA" id="ARBA00023014"/>
    </source>
</evidence>
<comment type="subcellular location">
    <subcellularLocation>
        <location evidence="9">Cytoplasm</location>
    </subcellularLocation>
</comment>
<dbReference type="Proteomes" id="UP001254165">
    <property type="component" value="Unassembled WGS sequence"/>
</dbReference>
<dbReference type="PROSITE" id="PS51918">
    <property type="entry name" value="RADICAL_SAM"/>
    <property type="match status" value="1"/>
</dbReference>
<dbReference type="InterPro" id="IPR058240">
    <property type="entry name" value="rSAM_sf"/>
</dbReference>
<dbReference type="NCBIfam" id="TIGR01574">
    <property type="entry name" value="miaB-methiolase"/>
    <property type="match status" value="1"/>
</dbReference>
<feature type="binding site" evidence="9">
    <location>
        <position position="80"/>
    </location>
    <ligand>
        <name>[4Fe-4S] cluster</name>
        <dbReference type="ChEBI" id="CHEBI:49883"/>
        <label>1</label>
    </ligand>
</feature>
<dbReference type="InterPro" id="IPR002792">
    <property type="entry name" value="TRAM_dom"/>
</dbReference>
<evidence type="ECO:0000256" key="3">
    <source>
        <dbReference type="ARBA" id="ARBA00022679"/>
    </source>
</evidence>
<keyword evidence="2 9" id="KW-0004">4Fe-4S</keyword>
<gene>
    <name evidence="9 13" type="primary">miaB</name>
    <name evidence="13" type="ORF">QYE77_13875</name>
</gene>
<evidence type="ECO:0000313" key="14">
    <source>
        <dbReference type="Proteomes" id="UP001254165"/>
    </source>
</evidence>
<dbReference type="InterPro" id="IPR038135">
    <property type="entry name" value="Methylthiotransferase_N_sf"/>
</dbReference>
<dbReference type="InterPro" id="IPR005839">
    <property type="entry name" value="Methylthiotransferase"/>
</dbReference>
<dbReference type="EMBL" id="JAUHMF010000002">
    <property type="protein sequence ID" value="MDT8899350.1"/>
    <property type="molecule type" value="Genomic_DNA"/>
</dbReference>
<feature type="domain" description="TRAM" evidence="10">
    <location>
        <begin position="378"/>
        <end position="438"/>
    </location>
</feature>
<dbReference type="PANTHER" id="PTHR43020">
    <property type="entry name" value="CDK5 REGULATORY SUBUNIT-ASSOCIATED PROTEIN 1"/>
    <property type="match status" value="1"/>
</dbReference>
<dbReference type="PROSITE" id="PS01278">
    <property type="entry name" value="MTTASE_RADICAL"/>
    <property type="match status" value="1"/>
</dbReference>
<keyword evidence="9" id="KW-0963">Cytoplasm</keyword>
<dbReference type="InterPro" id="IPR006463">
    <property type="entry name" value="MiaB_methiolase"/>
</dbReference>
<dbReference type="GO" id="GO:0035597">
    <property type="term" value="F:tRNA-2-methylthio-N(6)-dimethylallyladenosine(37) synthase activity"/>
    <property type="evidence" value="ECO:0007669"/>
    <property type="project" value="UniProtKB-EC"/>
</dbReference>
<feature type="binding site" evidence="9">
    <location>
        <position position="158"/>
    </location>
    <ligand>
        <name>[4Fe-4S] cluster</name>
        <dbReference type="ChEBI" id="CHEBI:49883"/>
        <label>2</label>
        <note>4Fe-4S-S-AdoMet</note>
    </ligand>
</feature>
<evidence type="ECO:0000256" key="8">
    <source>
        <dbReference type="ARBA" id="ARBA00033765"/>
    </source>
</evidence>
<name>A0ABU3NSH4_9CHLR</name>
<keyword evidence="9" id="KW-0819">tRNA processing</keyword>
<dbReference type="InterPro" id="IPR007197">
    <property type="entry name" value="rSAM"/>
</dbReference>
<comment type="catalytic activity">
    <reaction evidence="9">
        <text>N(6)-dimethylallyladenosine(37) in tRNA + (sulfur carrier)-SH + AH2 + 2 S-adenosyl-L-methionine = 2-methylsulfanyl-N(6)-dimethylallyladenosine(37) in tRNA + (sulfur carrier)-H + 5'-deoxyadenosine + L-methionine + A + S-adenosyl-L-homocysteine + 2 H(+)</text>
        <dbReference type="Rhea" id="RHEA:37067"/>
        <dbReference type="Rhea" id="RHEA-COMP:10375"/>
        <dbReference type="Rhea" id="RHEA-COMP:10376"/>
        <dbReference type="Rhea" id="RHEA-COMP:14737"/>
        <dbReference type="Rhea" id="RHEA-COMP:14739"/>
        <dbReference type="ChEBI" id="CHEBI:13193"/>
        <dbReference type="ChEBI" id="CHEBI:15378"/>
        <dbReference type="ChEBI" id="CHEBI:17319"/>
        <dbReference type="ChEBI" id="CHEBI:17499"/>
        <dbReference type="ChEBI" id="CHEBI:29917"/>
        <dbReference type="ChEBI" id="CHEBI:57844"/>
        <dbReference type="ChEBI" id="CHEBI:57856"/>
        <dbReference type="ChEBI" id="CHEBI:59789"/>
        <dbReference type="ChEBI" id="CHEBI:64428"/>
        <dbReference type="ChEBI" id="CHEBI:74415"/>
        <dbReference type="ChEBI" id="CHEBI:74417"/>
        <dbReference type="EC" id="2.8.4.3"/>
    </reaction>
</comment>
<keyword evidence="6 9" id="KW-0408">Iron</keyword>
<comment type="function">
    <text evidence="1 9">Catalyzes the methylthiolation of N6-(dimethylallyl)adenosine (i(6)A), leading to the formation of 2-methylthio-N6-(dimethylallyl)adenosine (ms(2)i(6)A) at position 37 in tRNAs that read codons beginning with uridine.</text>
</comment>
<evidence type="ECO:0000256" key="9">
    <source>
        <dbReference type="HAMAP-Rule" id="MF_01864"/>
    </source>
</evidence>
<dbReference type="SFLD" id="SFLDS00029">
    <property type="entry name" value="Radical_SAM"/>
    <property type="match status" value="1"/>
</dbReference>
<dbReference type="InterPro" id="IPR020612">
    <property type="entry name" value="Methylthiotransferase_CS"/>
</dbReference>
<dbReference type="SFLD" id="SFLDG01082">
    <property type="entry name" value="B12-binding_domain_containing"/>
    <property type="match status" value="1"/>
</dbReference>
<sequence length="453" mass="51664">MKYYIWTEGCQMNVADSQRVAAALEHLGYEPTTTAEEADVIVLNTCVVRQSAEDKAYGRLNALRPIKKQRPEVIINLMGCLVGVKGNPKVAERFPFVDVFSPPSDPRPLLAFLSQRLGREIELEETEQRFAWMDEEVPLPQEERGKAVSAFIPVVYGCSHACTFCIIPYRRGPERSRPPEVILAEARALVAQGVKEITLLGQIVDRYGKDEPEFPTLSGLLRRLHQIEGLERIRFLTSHPNWMTDELLDTVAELPKVMPHIEVPVQAGDDEVLARMRRGYTAEQYRRLIERIRARIPGVAIATDIIVGFPGETETQFQHTYDLLAELRLDVAHLARYSPREGTVAARKMPDDVPEEEKWRRFRLLEELQERIAGEINQQYVGKEVLVLFEEKVRRRWKGRTETNKLVFVESEADLRGQIIPVRITWAGPWSMLGEIPGSTDSQRVLAETPLHV</sequence>
<dbReference type="Pfam" id="PF04055">
    <property type="entry name" value="Radical_SAM"/>
    <property type="match status" value="1"/>
</dbReference>
<evidence type="ECO:0000259" key="11">
    <source>
        <dbReference type="PROSITE" id="PS51449"/>
    </source>
</evidence>
<dbReference type="EC" id="2.8.4.3" evidence="8 9"/>
<organism evidence="13 14">
    <name type="scientific">Thermanaerothrix solaris</name>
    <dbReference type="NCBI Taxonomy" id="3058434"/>
    <lineage>
        <taxon>Bacteria</taxon>
        <taxon>Bacillati</taxon>
        <taxon>Chloroflexota</taxon>
        <taxon>Anaerolineae</taxon>
        <taxon>Anaerolineales</taxon>
        <taxon>Anaerolineaceae</taxon>
        <taxon>Thermanaerothrix</taxon>
    </lineage>
</organism>
<comment type="cofactor">
    <cofactor evidence="9">
        <name>[4Fe-4S] cluster</name>
        <dbReference type="ChEBI" id="CHEBI:49883"/>
    </cofactor>
    <text evidence="9">Binds 2 [4Fe-4S] clusters. One cluster is coordinated with 3 cysteines and an exchangeable S-adenosyl-L-methionine.</text>
</comment>
<proteinExistence type="inferred from homology"/>
<feature type="domain" description="Radical SAM core" evidence="12">
    <location>
        <begin position="144"/>
        <end position="375"/>
    </location>
</feature>
<evidence type="ECO:0000259" key="12">
    <source>
        <dbReference type="PROSITE" id="PS51918"/>
    </source>
</evidence>
<accession>A0ABU3NSH4</accession>
<dbReference type="CDD" id="cd01335">
    <property type="entry name" value="Radical_SAM"/>
    <property type="match status" value="1"/>
</dbReference>
<evidence type="ECO:0000256" key="6">
    <source>
        <dbReference type="ARBA" id="ARBA00023004"/>
    </source>
</evidence>
<evidence type="ECO:0000259" key="10">
    <source>
        <dbReference type="PROSITE" id="PS50926"/>
    </source>
</evidence>